<accession>A0A381UJ19</accession>
<evidence type="ECO:0000313" key="1">
    <source>
        <dbReference type="EMBL" id="SVA26763.1"/>
    </source>
</evidence>
<organism evidence="1">
    <name type="scientific">marine metagenome</name>
    <dbReference type="NCBI Taxonomy" id="408172"/>
    <lineage>
        <taxon>unclassified sequences</taxon>
        <taxon>metagenomes</taxon>
        <taxon>ecological metagenomes</taxon>
    </lineage>
</organism>
<dbReference type="PANTHER" id="PTHR42928:SF5">
    <property type="entry name" value="BLR1237 PROTEIN"/>
    <property type="match status" value="1"/>
</dbReference>
<dbReference type="InterPro" id="IPR042100">
    <property type="entry name" value="Bug_dom1"/>
</dbReference>
<dbReference type="InterPro" id="IPR005064">
    <property type="entry name" value="BUG"/>
</dbReference>
<dbReference type="Gene3D" id="3.40.190.150">
    <property type="entry name" value="Bordetella uptake gene, domain 1"/>
    <property type="match status" value="1"/>
</dbReference>
<evidence type="ECO:0008006" key="2">
    <source>
        <dbReference type="Google" id="ProtNLM"/>
    </source>
</evidence>
<dbReference type="CDD" id="cd07012">
    <property type="entry name" value="PBP2_Bug_TTT"/>
    <property type="match status" value="1"/>
</dbReference>
<reference evidence="1" key="1">
    <citation type="submission" date="2018-05" db="EMBL/GenBank/DDBJ databases">
        <authorList>
            <person name="Lanie J.A."/>
            <person name="Ng W.-L."/>
            <person name="Kazmierczak K.M."/>
            <person name="Andrzejewski T.M."/>
            <person name="Davidsen T.M."/>
            <person name="Wayne K.J."/>
            <person name="Tettelin H."/>
            <person name="Glass J.I."/>
            <person name="Rusch D."/>
            <person name="Podicherti R."/>
            <person name="Tsui H.-C.T."/>
            <person name="Winkler M.E."/>
        </authorList>
    </citation>
    <scope>NUCLEOTIDE SEQUENCE</scope>
</reference>
<dbReference type="Gene3D" id="3.40.190.10">
    <property type="entry name" value="Periplasmic binding protein-like II"/>
    <property type="match status" value="1"/>
</dbReference>
<dbReference type="EMBL" id="UINC01006309">
    <property type="protein sequence ID" value="SVA26763.1"/>
    <property type="molecule type" value="Genomic_DNA"/>
</dbReference>
<dbReference type="PANTHER" id="PTHR42928">
    <property type="entry name" value="TRICARBOXYLATE-BINDING PROTEIN"/>
    <property type="match status" value="1"/>
</dbReference>
<proteinExistence type="predicted"/>
<dbReference type="Pfam" id="PF03401">
    <property type="entry name" value="TctC"/>
    <property type="match status" value="1"/>
</dbReference>
<dbReference type="SUPFAM" id="SSF53850">
    <property type="entry name" value="Periplasmic binding protein-like II"/>
    <property type="match status" value="1"/>
</dbReference>
<sequence length="322" mass="34319">MVKIFKKALISVLITVLGISVAQAAYPDRPITLIVPWSAGGGSDTSMRMLAEQLSKDMPVPVVVVNKTGAGGAMGTKAMCDAKPDGYTIGMVGSGVTGRQYSNPNANVLSDFTNIAFFGPEPAFLSAGAPTGIKTLEQFFDYAKANPGKIRNGNDNPGGFSHVAASVMEAKFGIKLTKVPYKGYAPTVVGLLAGEVDTVTVPVPNVIDQHKAGKLTILGVADNQRHFMAPYVPTFKEMGYDFVLGSFRTIIGPNGISADKLKYLEKKIIAAVSNPDFQKKARNAGFNPQPMGAVETAKYIKEFDEMLYPVLLSAGLVKVRHK</sequence>
<gene>
    <name evidence="1" type="ORF">METZ01_LOCUS79617</name>
</gene>
<name>A0A381UJ19_9ZZZZ</name>
<dbReference type="AlphaFoldDB" id="A0A381UJ19"/>
<protein>
    <recommendedName>
        <fullName evidence="2">Tripartite tricarboxylate transporter family receptor</fullName>
    </recommendedName>
</protein>
<dbReference type="PIRSF" id="PIRSF017082">
    <property type="entry name" value="YflP"/>
    <property type="match status" value="1"/>
</dbReference>